<dbReference type="OrthoDB" id="9793489at2"/>
<dbReference type="PROSITE" id="PS50005">
    <property type="entry name" value="TPR"/>
    <property type="match status" value="1"/>
</dbReference>
<dbReference type="SMART" id="SM00028">
    <property type="entry name" value="TPR"/>
    <property type="match status" value="2"/>
</dbReference>
<dbReference type="SUPFAM" id="SSF48452">
    <property type="entry name" value="TPR-like"/>
    <property type="match status" value="1"/>
</dbReference>
<feature type="domain" description="Peptidase S12 Pab87-related C-terminal" evidence="4">
    <location>
        <begin position="485"/>
        <end position="563"/>
    </location>
</feature>
<keyword evidence="6" id="KW-1185">Reference proteome</keyword>
<dbReference type="InterPro" id="IPR011990">
    <property type="entry name" value="TPR-like_helical_dom_sf"/>
</dbReference>
<keyword evidence="2" id="KW-0732">Signal</keyword>
<name>A0A3B0CAR6_9FLAO</name>
<dbReference type="Pfam" id="PF11954">
    <property type="entry name" value="DUF3471"/>
    <property type="match status" value="1"/>
</dbReference>
<dbReference type="InterPro" id="IPR019734">
    <property type="entry name" value="TPR_rpt"/>
</dbReference>
<evidence type="ECO:0000259" key="4">
    <source>
        <dbReference type="Pfam" id="PF11954"/>
    </source>
</evidence>
<dbReference type="InterPro" id="IPR050491">
    <property type="entry name" value="AmpC-like"/>
</dbReference>
<dbReference type="InterPro" id="IPR012338">
    <property type="entry name" value="Beta-lactam/transpept-like"/>
</dbReference>
<protein>
    <submittedName>
        <fullName evidence="5">DUF3471 domain-containing protein</fullName>
    </submittedName>
</protein>
<evidence type="ECO:0000259" key="3">
    <source>
        <dbReference type="Pfam" id="PF00144"/>
    </source>
</evidence>
<feature type="signal peptide" evidence="2">
    <location>
        <begin position="1"/>
        <end position="20"/>
    </location>
</feature>
<feature type="domain" description="Beta-lactamase-related" evidence="3">
    <location>
        <begin position="35"/>
        <end position="341"/>
    </location>
</feature>
<accession>A0A3B0CAR6</accession>
<evidence type="ECO:0000313" key="6">
    <source>
        <dbReference type="Proteomes" id="UP000276603"/>
    </source>
</evidence>
<comment type="caution">
    <text evidence="5">The sequence shown here is derived from an EMBL/GenBank/DDBJ whole genome shotgun (WGS) entry which is preliminary data.</text>
</comment>
<dbReference type="SUPFAM" id="SSF56601">
    <property type="entry name" value="beta-lactamase/transpeptidase-like"/>
    <property type="match status" value="1"/>
</dbReference>
<dbReference type="InterPro" id="IPR001466">
    <property type="entry name" value="Beta-lactam-related"/>
</dbReference>
<gene>
    <name evidence="5" type="ORF">D7Z94_04055</name>
</gene>
<keyword evidence="1" id="KW-0802">TPR repeat</keyword>
<sequence>MLKNVLAVFYLAGLLSACQAQSTISQEVKANIKLRVDNGMNKGIVVGLIDTKGTNYFSYGVKSLDTKEVVDENSIFEIGSITKTFTGILLANEVLKNEMKLDDPLQLYLPQGVLAPTRNGESIKLVHIANHTSSLPRMPSNFNPSNPANPFADYSEKQLYDFLENYELPRDIGSQYEYSNYAMGLLGHILAAKNKMTYEELLIATITKPLGLKHTGIALTSSMMKNLAMGHSGEVEVENWDIPTLAGAGAIRSSAVDMLNYLAANMGIEKSSLYAAMQLAHQNSRIEGASPIVGLGWHTMVFDDLEIIWHNGGTGGYRTFAGFIKGGDKGVVVLSNSNTSVDDIGIHILHPDSPLNEMKPSIGVKLQNIMDTQGIETAIGIYWDLKKNKAEEFDFTEGQLNRLGYLYLNEKETEKAFAVFKLNIDAYPNSSNVYASYGDAQLKHGDKNASIENYKKSIALNPGNLEAIKNLKELGVDPDTIIEEIIVDEKILANYIGKYELAPNFILTVSKEGNQLKTQATGQPEFPIFPKSENTFYLKVVEAQLTFNKNEDGNVESVTLNQAGQEFVGKKLEK</sequence>
<dbReference type="Gene3D" id="1.25.40.10">
    <property type="entry name" value="Tetratricopeptide repeat domain"/>
    <property type="match status" value="1"/>
</dbReference>
<dbReference type="RefSeq" id="WP_120710229.1">
    <property type="nucleotide sequence ID" value="NZ_RBCJ01000001.1"/>
</dbReference>
<evidence type="ECO:0000313" key="5">
    <source>
        <dbReference type="EMBL" id="RKN83022.1"/>
    </source>
</evidence>
<dbReference type="PANTHER" id="PTHR46825:SF8">
    <property type="entry name" value="BETA-LACTAMASE-RELATED"/>
    <property type="match status" value="1"/>
</dbReference>
<dbReference type="Pfam" id="PF00144">
    <property type="entry name" value="Beta-lactamase"/>
    <property type="match status" value="1"/>
</dbReference>
<dbReference type="InterPro" id="IPR021860">
    <property type="entry name" value="Peptidase_S12_Pab87-rel_C"/>
</dbReference>
<dbReference type="AlphaFoldDB" id="A0A3B0CAR6"/>
<evidence type="ECO:0000256" key="2">
    <source>
        <dbReference type="SAM" id="SignalP"/>
    </source>
</evidence>
<dbReference type="PANTHER" id="PTHR46825">
    <property type="entry name" value="D-ALANYL-D-ALANINE-CARBOXYPEPTIDASE/ENDOPEPTIDASE AMPH"/>
    <property type="match status" value="1"/>
</dbReference>
<dbReference type="Proteomes" id="UP000276603">
    <property type="component" value="Unassembled WGS sequence"/>
</dbReference>
<organism evidence="5 6">
    <name type="scientific">Ulvibacterium marinum</name>
    <dbReference type="NCBI Taxonomy" id="2419782"/>
    <lineage>
        <taxon>Bacteria</taxon>
        <taxon>Pseudomonadati</taxon>
        <taxon>Bacteroidota</taxon>
        <taxon>Flavobacteriia</taxon>
        <taxon>Flavobacteriales</taxon>
        <taxon>Flavobacteriaceae</taxon>
        <taxon>Ulvibacterium</taxon>
    </lineage>
</organism>
<proteinExistence type="predicted"/>
<feature type="repeat" description="TPR" evidence="1">
    <location>
        <begin position="431"/>
        <end position="464"/>
    </location>
</feature>
<evidence type="ECO:0000256" key="1">
    <source>
        <dbReference type="PROSITE-ProRule" id="PRU00339"/>
    </source>
</evidence>
<feature type="chain" id="PRO_5017319560" evidence="2">
    <location>
        <begin position="21"/>
        <end position="574"/>
    </location>
</feature>
<dbReference type="EMBL" id="RBCJ01000001">
    <property type="protein sequence ID" value="RKN83022.1"/>
    <property type="molecule type" value="Genomic_DNA"/>
</dbReference>
<dbReference type="Gene3D" id="3.40.710.10">
    <property type="entry name" value="DD-peptidase/beta-lactamase superfamily"/>
    <property type="match status" value="1"/>
</dbReference>
<reference evidence="5 6" key="1">
    <citation type="submission" date="2018-10" db="EMBL/GenBank/DDBJ databases">
        <title>Ulvibacterium marinum gen. nov., sp. nov., a novel marine bacterium of the family Flavobacteriaceae, isolated from a culture of the green alga Ulva prolifera.</title>
        <authorList>
            <person name="Zhang Z."/>
        </authorList>
    </citation>
    <scope>NUCLEOTIDE SEQUENCE [LARGE SCALE GENOMIC DNA]</scope>
    <source>
        <strain evidence="5 6">CCMM003</strain>
    </source>
</reference>
<dbReference type="PROSITE" id="PS51257">
    <property type="entry name" value="PROKAR_LIPOPROTEIN"/>
    <property type="match status" value="1"/>
</dbReference>